<comment type="subunit">
    <text evidence="4 20">Homodimer; dimerization is reversible, and the dimeric form is the active one.</text>
</comment>
<protein>
    <recommendedName>
        <fullName evidence="7 20">Phospholipase A1</fullName>
        <ecNumber evidence="5 20">3.1.1.32</ecNumber>
        <ecNumber evidence="6 20">3.1.1.4</ecNumber>
    </recommendedName>
    <alternativeName>
        <fullName evidence="20">Phosphatidylcholine 1-acylhydrolase</fullName>
    </alternativeName>
</protein>
<evidence type="ECO:0000256" key="2">
    <source>
        <dbReference type="ARBA" id="ARBA00001604"/>
    </source>
</evidence>
<comment type="catalytic activity">
    <reaction evidence="2 20">
        <text>a 1,2-diacyl-sn-glycero-3-phosphocholine + H2O = a 1-acyl-sn-glycero-3-phosphocholine + a fatty acid + H(+)</text>
        <dbReference type="Rhea" id="RHEA:15801"/>
        <dbReference type="ChEBI" id="CHEBI:15377"/>
        <dbReference type="ChEBI" id="CHEBI:15378"/>
        <dbReference type="ChEBI" id="CHEBI:28868"/>
        <dbReference type="ChEBI" id="CHEBI:57643"/>
        <dbReference type="ChEBI" id="CHEBI:58168"/>
        <dbReference type="EC" id="3.1.1.4"/>
    </reaction>
</comment>
<feature type="active site" description="Nucleophile" evidence="18">
    <location>
        <position position="208"/>
    </location>
</feature>
<dbReference type="PANTHER" id="PTHR40457:SF1">
    <property type="entry name" value="PHOSPHOLIPASE A1"/>
    <property type="match status" value="1"/>
</dbReference>
<keyword evidence="15 20" id="KW-0443">Lipid metabolism</keyword>
<evidence type="ECO:0000256" key="15">
    <source>
        <dbReference type="ARBA" id="ARBA00023098"/>
    </source>
</evidence>
<feature type="active site" description="Proton acceptor" evidence="18">
    <location>
        <position position="206"/>
    </location>
</feature>
<feature type="region of interest" description="Disordered" evidence="21">
    <location>
        <begin position="50"/>
        <end position="69"/>
    </location>
</feature>
<organism evidence="22 23">
    <name type="scientific">Sediminihaliea albiluteola</name>
    <dbReference type="NCBI Taxonomy" id="2758564"/>
    <lineage>
        <taxon>Bacteria</taxon>
        <taxon>Pseudomonadati</taxon>
        <taxon>Pseudomonadota</taxon>
        <taxon>Gammaproteobacteria</taxon>
        <taxon>Cellvibrionales</taxon>
        <taxon>Halieaceae</taxon>
        <taxon>Sediminihaliea</taxon>
    </lineage>
</organism>
<comment type="caution">
    <text evidence="22">The sequence shown here is derived from an EMBL/GenBank/DDBJ whole genome shotgun (WGS) entry which is preliminary data.</text>
</comment>
<evidence type="ECO:0000256" key="7">
    <source>
        <dbReference type="ARBA" id="ARBA00021726"/>
    </source>
</evidence>
<accession>A0A7W2YJD8</accession>
<keyword evidence="13 19" id="KW-0106">Calcium</keyword>
<keyword evidence="10 19" id="KW-0479">Metal-binding</keyword>
<dbReference type="EC" id="3.1.1.32" evidence="5 20"/>
<gene>
    <name evidence="22" type="ORF">H2508_05285</name>
</gene>
<evidence type="ECO:0000256" key="12">
    <source>
        <dbReference type="ARBA" id="ARBA00022801"/>
    </source>
</evidence>
<keyword evidence="23" id="KW-1185">Reference proteome</keyword>
<dbReference type="GO" id="GO:0046872">
    <property type="term" value="F:metal ion binding"/>
    <property type="evidence" value="ECO:0007669"/>
    <property type="project" value="UniProtKB-KW"/>
</dbReference>
<evidence type="ECO:0000256" key="3">
    <source>
        <dbReference type="ARBA" id="ARBA00010525"/>
    </source>
</evidence>
<dbReference type="InterPro" id="IPR003187">
    <property type="entry name" value="PLipase_A1"/>
</dbReference>
<dbReference type="Gene3D" id="2.40.230.10">
    <property type="entry name" value="Phospholipase A1"/>
    <property type="match status" value="1"/>
</dbReference>
<evidence type="ECO:0000256" key="19">
    <source>
        <dbReference type="PIRSR" id="PIRSR603187-2"/>
    </source>
</evidence>
<comment type="similarity">
    <text evidence="3 20">Belongs to the phospholipase A1 family.</text>
</comment>
<keyword evidence="14 20" id="KW-0442">Lipid degradation</keyword>
<dbReference type="AlphaFoldDB" id="A0A7W2YJD8"/>
<dbReference type="RefSeq" id="WP_182169679.1">
    <property type="nucleotide sequence ID" value="NZ_JACFXU010000013.1"/>
</dbReference>
<feature type="chain" id="PRO_5031590733" description="Phospholipase A1" evidence="20">
    <location>
        <begin position="24"/>
        <end position="335"/>
    </location>
</feature>
<keyword evidence="8" id="KW-1134">Transmembrane beta strand</keyword>
<evidence type="ECO:0000256" key="17">
    <source>
        <dbReference type="ARBA" id="ARBA00023237"/>
    </source>
</evidence>
<feature type="binding site" description="in dimeric form" evidence="19">
    <location>
        <position position="216"/>
    </location>
    <ligand>
        <name>Ca(2+)</name>
        <dbReference type="ChEBI" id="CHEBI:29108"/>
        <label>1</label>
    </ligand>
</feature>
<dbReference type="GO" id="GO:0009279">
    <property type="term" value="C:cell outer membrane"/>
    <property type="evidence" value="ECO:0007669"/>
    <property type="project" value="UniProtKB-SubCell"/>
</dbReference>
<evidence type="ECO:0000256" key="21">
    <source>
        <dbReference type="SAM" id="MobiDB-lite"/>
    </source>
</evidence>
<keyword evidence="16" id="KW-0472">Membrane</keyword>
<dbReference type="SUPFAM" id="SSF56931">
    <property type="entry name" value="Outer membrane phospholipase A (OMPLA)"/>
    <property type="match status" value="1"/>
</dbReference>
<evidence type="ECO:0000256" key="10">
    <source>
        <dbReference type="ARBA" id="ARBA00022723"/>
    </source>
</evidence>
<keyword evidence="11 20" id="KW-0732">Signal</keyword>
<keyword evidence="12 20" id="KW-0378">Hydrolase</keyword>
<feature type="compositionally biased region" description="Low complexity" evidence="21">
    <location>
        <begin position="50"/>
        <end position="60"/>
    </location>
</feature>
<keyword evidence="17 20" id="KW-0998">Cell outer membrane</keyword>
<evidence type="ECO:0000256" key="14">
    <source>
        <dbReference type="ARBA" id="ARBA00022963"/>
    </source>
</evidence>
<evidence type="ECO:0000256" key="18">
    <source>
        <dbReference type="PIRSR" id="PIRSR603187-1"/>
    </source>
</evidence>
<comment type="cofactor">
    <cofactor evidence="20">
        <name>Ca(2+)</name>
        <dbReference type="ChEBI" id="CHEBI:29108"/>
    </cofactor>
    <text evidence="20">Binds 1 Ca(2+) ion per monomer. In the dimeric form the Ca(2+) is bound by different amino acids with binding of each Ca(2+) shared with ligands coming from each monomer. The Ca(2+) ion may have a role in catalysis.</text>
</comment>
<dbReference type="InterPro" id="IPR036541">
    <property type="entry name" value="PLipase_A1_sf"/>
</dbReference>
<dbReference type="EMBL" id="JACFXU010000013">
    <property type="protein sequence ID" value="MBA6412519.1"/>
    <property type="molecule type" value="Genomic_DNA"/>
</dbReference>
<dbReference type="PANTHER" id="PTHR40457">
    <property type="entry name" value="PHOSPHOLIPASE A1"/>
    <property type="match status" value="1"/>
</dbReference>
<name>A0A7W2YJD8_9GAMM</name>
<evidence type="ECO:0000256" key="8">
    <source>
        <dbReference type="ARBA" id="ARBA00022452"/>
    </source>
</evidence>
<dbReference type="GO" id="GO:0016042">
    <property type="term" value="P:lipid catabolic process"/>
    <property type="evidence" value="ECO:0007669"/>
    <property type="project" value="UniProtKB-KW"/>
</dbReference>
<feature type="binding site" description="in dimeric form" evidence="19">
    <location>
        <position position="170"/>
    </location>
    <ligand>
        <name>Ca(2+)</name>
        <dbReference type="ChEBI" id="CHEBI:29108"/>
        <label>1</label>
    </ligand>
</feature>
<evidence type="ECO:0000313" key="22">
    <source>
        <dbReference type="EMBL" id="MBA6412519.1"/>
    </source>
</evidence>
<dbReference type="Proteomes" id="UP000539350">
    <property type="component" value="Unassembled WGS sequence"/>
</dbReference>
<evidence type="ECO:0000256" key="6">
    <source>
        <dbReference type="ARBA" id="ARBA00013278"/>
    </source>
</evidence>
<evidence type="ECO:0000256" key="9">
    <source>
        <dbReference type="ARBA" id="ARBA00022692"/>
    </source>
</evidence>
<comment type="subcellular location">
    <subcellularLocation>
        <location evidence="20">Cell outer membrane</location>
        <topology evidence="20">Multi-pass membrane protein</topology>
    </subcellularLocation>
    <text evidence="20">One of the very few enzymes located there.</text>
</comment>
<comment type="catalytic activity">
    <reaction evidence="1 20">
        <text>a 1,2-diacyl-sn-glycero-3-phosphocholine + H2O = a 2-acyl-sn-glycero-3-phosphocholine + a fatty acid + H(+)</text>
        <dbReference type="Rhea" id="RHEA:18689"/>
        <dbReference type="ChEBI" id="CHEBI:15377"/>
        <dbReference type="ChEBI" id="CHEBI:15378"/>
        <dbReference type="ChEBI" id="CHEBI:28868"/>
        <dbReference type="ChEBI" id="CHEBI:57643"/>
        <dbReference type="ChEBI" id="CHEBI:57875"/>
        <dbReference type="EC" id="3.1.1.32"/>
    </reaction>
</comment>
<evidence type="ECO:0000256" key="11">
    <source>
        <dbReference type="ARBA" id="ARBA00022729"/>
    </source>
</evidence>
<keyword evidence="9" id="KW-0812">Transmembrane</keyword>
<evidence type="ECO:0000256" key="1">
    <source>
        <dbReference type="ARBA" id="ARBA00000111"/>
    </source>
</evidence>
<evidence type="ECO:0000256" key="5">
    <source>
        <dbReference type="ARBA" id="ARBA00013179"/>
    </source>
</evidence>
<sequence>MILRRFQLTLIVAIALLSTHSSAATNLADCALIDDNDQRLACYDELARPQAPSSSASSEPALEEQEVQNNKARARQKLLAGERLRQEVASGFDPFILTPHRRNYLLPITYNNNVNRPPWDKQYPEDDMKHVEAKFQFSVKALIWNDILWRGTSLWGGYTQSNWWQVYNESSPFREINYQPELFINFKNNWEIGGYTNTLLRLGFVHQSNGQGGELSRSWNRIMGSATFERERMTLNARAWYRIPESDDDNEDILKYYGYGDLSGVWKYRQHEFSVMLRNNLRSDNKGAIELEWTFPLSPRFKGYIQYFNGYGESLIDHDLKTNRIGFGISLTDLL</sequence>
<evidence type="ECO:0000313" key="23">
    <source>
        <dbReference type="Proteomes" id="UP000539350"/>
    </source>
</evidence>
<comment type="function">
    <text evidence="20">Hydrolysis of phosphatidylcholine with phospholipase A2 (EC 3.1.1.4) and phospholipase A1 (EC 3.1.1.32) activities.</text>
</comment>
<feature type="signal peptide" evidence="20">
    <location>
        <begin position="1"/>
        <end position="23"/>
    </location>
</feature>
<dbReference type="CDD" id="cd00541">
    <property type="entry name" value="OMPLA"/>
    <property type="match status" value="1"/>
</dbReference>
<evidence type="ECO:0000256" key="13">
    <source>
        <dbReference type="ARBA" id="ARBA00022837"/>
    </source>
</evidence>
<dbReference type="GO" id="GO:0004623">
    <property type="term" value="F:phospholipase A2 activity"/>
    <property type="evidence" value="ECO:0007669"/>
    <property type="project" value="UniProtKB-EC"/>
</dbReference>
<evidence type="ECO:0000256" key="4">
    <source>
        <dbReference type="ARBA" id="ARBA00011702"/>
    </source>
</evidence>
<dbReference type="EC" id="3.1.1.4" evidence="6 20"/>
<evidence type="ECO:0000256" key="16">
    <source>
        <dbReference type="ARBA" id="ARBA00023136"/>
    </source>
</evidence>
<dbReference type="Pfam" id="PF02253">
    <property type="entry name" value="PLA1"/>
    <property type="match status" value="1"/>
</dbReference>
<feature type="binding site" description="in dimeric form" evidence="19">
    <location>
        <position position="249"/>
    </location>
    <ligand>
        <name>Ca(2+)</name>
        <dbReference type="ChEBI" id="CHEBI:29108"/>
        <label>1</label>
    </ligand>
</feature>
<evidence type="ECO:0000256" key="20">
    <source>
        <dbReference type="RuleBase" id="RU366027"/>
    </source>
</evidence>
<reference evidence="22 23" key="1">
    <citation type="submission" date="2020-07" db="EMBL/GenBank/DDBJ databases">
        <title>Halieaceae bacterium, F7430, whole genome shotgun sequencing project.</title>
        <authorList>
            <person name="Jiang S."/>
            <person name="Liu Z.W."/>
            <person name="Du Z.J."/>
        </authorList>
    </citation>
    <scope>NUCLEOTIDE SEQUENCE [LARGE SCALE GENOMIC DNA]</scope>
    <source>
        <strain evidence="22 23">F7430</strain>
    </source>
</reference>
<dbReference type="PRINTS" id="PR01486">
    <property type="entry name" value="PHPHLIPASEA1"/>
</dbReference>
<dbReference type="GO" id="GO:0008970">
    <property type="term" value="F:phospholipase A1 activity"/>
    <property type="evidence" value="ECO:0007669"/>
    <property type="project" value="UniProtKB-EC"/>
</dbReference>
<proteinExistence type="inferred from homology"/>